<proteinExistence type="predicted"/>
<gene>
    <name evidence="1" type="ordered locus">CHU_0620</name>
</gene>
<evidence type="ECO:0000313" key="2">
    <source>
        <dbReference type="Proteomes" id="UP000001822"/>
    </source>
</evidence>
<dbReference type="EMBL" id="CP000383">
    <property type="protein sequence ID" value="ABG57907.1"/>
    <property type="molecule type" value="Genomic_DNA"/>
</dbReference>
<dbReference type="OrthoDB" id="1222242at2"/>
<accession>A0A6N4SNS7</accession>
<dbReference type="Proteomes" id="UP000001822">
    <property type="component" value="Chromosome"/>
</dbReference>
<name>A0A6N4SNS7_CYTH3</name>
<evidence type="ECO:0000313" key="1">
    <source>
        <dbReference type="EMBL" id="ABG57907.1"/>
    </source>
</evidence>
<keyword evidence="2" id="KW-1185">Reference proteome</keyword>
<dbReference type="AlphaFoldDB" id="A0A6N4SNS7"/>
<dbReference type="RefSeq" id="WP_011584023.1">
    <property type="nucleotide sequence ID" value="NC_008255.1"/>
</dbReference>
<reference evidence="1 2" key="1">
    <citation type="journal article" date="2007" name="Appl. Environ. Microbiol.">
        <title>Genome sequence of the cellulolytic gliding bacterium Cytophaga hutchinsonii.</title>
        <authorList>
            <person name="Xie G."/>
            <person name="Bruce D.C."/>
            <person name="Challacombe J.F."/>
            <person name="Chertkov O."/>
            <person name="Detter J.C."/>
            <person name="Gilna P."/>
            <person name="Han C.S."/>
            <person name="Lucas S."/>
            <person name="Misra M."/>
            <person name="Myers G.L."/>
            <person name="Richardson P."/>
            <person name="Tapia R."/>
            <person name="Thayer N."/>
            <person name="Thompson L.S."/>
            <person name="Brettin T.S."/>
            <person name="Henrissat B."/>
            <person name="Wilson D.B."/>
            <person name="McBride M.J."/>
        </authorList>
    </citation>
    <scope>NUCLEOTIDE SEQUENCE [LARGE SCALE GENOMIC DNA]</scope>
    <source>
        <strain evidence="2">ATCC 33406 / DSM 1761 / CIP 103989 / NBRC 15051 / NCIMB 9469 / D465</strain>
    </source>
</reference>
<protein>
    <submittedName>
        <fullName evidence="1">Uncharacterized protein</fullName>
    </submittedName>
</protein>
<dbReference type="KEGG" id="chu:CHU_0620"/>
<organism evidence="1 2">
    <name type="scientific">Cytophaga hutchinsonii (strain ATCC 33406 / DSM 1761 / CIP 103989 / NBRC 15051 / NCIMB 9469 / D465)</name>
    <dbReference type="NCBI Taxonomy" id="269798"/>
    <lineage>
        <taxon>Bacteria</taxon>
        <taxon>Pseudomonadati</taxon>
        <taxon>Bacteroidota</taxon>
        <taxon>Cytophagia</taxon>
        <taxon>Cytophagales</taxon>
        <taxon>Cytophagaceae</taxon>
        <taxon>Cytophaga</taxon>
    </lineage>
</organism>
<sequence>MSEISKKKIVYKIGKPLRKYLFQFDREQKVPLSYTDLTRFTSRISLKDRYGKDTLWDSVYYSNSDMVEIYDGLKRIYAVLKIGGDLSVTEHLFIDRIDLCVYGNTKPFRVRVVNRINDNYDYFYVKVADASRVYGLELEHILSPNNISYLIDGDTLIEDHIVGIPGDMFINQYLKLMTLNKIRLAKEFVKFNERCFIRLLGDMHSSNYVVEMTPDFEEFHYRIRAIDFDQQCYEGAKWVYLPQFFKQNNTLIDIVKEVLSEESIQQYQFEERAMMASRLRANKYRIKGLWDAVMRDTIAPQSHVEKLKNELAKHYNDPDFLKCKQMGALIRTSLYRLLKDTRVRKK</sequence>